<organism evidence="2 3">
    <name type="scientific">Pseudooceanicola pacificus</name>
    <dbReference type="NCBI Taxonomy" id="2676438"/>
    <lineage>
        <taxon>Bacteria</taxon>
        <taxon>Pseudomonadati</taxon>
        <taxon>Pseudomonadota</taxon>
        <taxon>Alphaproteobacteria</taxon>
        <taxon>Rhodobacterales</taxon>
        <taxon>Paracoccaceae</taxon>
        <taxon>Pseudooceanicola</taxon>
    </lineage>
</organism>
<dbReference type="AlphaFoldDB" id="A0A844WFY8"/>
<dbReference type="Proteomes" id="UP000443843">
    <property type="component" value="Unassembled WGS sequence"/>
</dbReference>
<evidence type="ECO:0000259" key="1">
    <source>
        <dbReference type="Pfam" id="PF13403"/>
    </source>
</evidence>
<dbReference type="GO" id="GO:0016539">
    <property type="term" value="P:intein-mediated protein splicing"/>
    <property type="evidence" value="ECO:0007669"/>
    <property type="project" value="InterPro"/>
</dbReference>
<feature type="domain" description="Hedgehog/Intein (Hint)" evidence="1">
    <location>
        <begin position="148"/>
        <end position="284"/>
    </location>
</feature>
<accession>A0A844WFY8</accession>
<reference evidence="2 3" key="1">
    <citation type="submission" date="2019-11" db="EMBL/GenBank/DDBJ databases">
        <title>Pseudooceanicola pacifica sp. nov., isolated from deep-sea sediment of the Pacific Ocean.</title>
        <authorList>
            <person name="Lyu L."/>
        </authorList>
    </citation>
    <scope>NUCLEOTIDE SEQUENCE [LARGE SCALE GENOMIC DNA]</scope>
    <source>
        <strain evidence="2 3">216_PA32_1</strain>
    </source>
</reference>
<comment type="caution">
    <text evidence="2">The sequence shown here is derived from an EMBL/GenBank/DDBJ whole genome shotgun (WGS) entry which is preliminary data.</text>
</comment>
<sequence length="337" mass="36774">MISAIAKPSASVPVLLARDLVVMHGANMDDELSFADELMLDDTYWLTDTAVLTRIALETDDDGTVTVGPDTAVGQPGAIIHLDSCLTFMSPEGETSELLVMVEVDPLGNVSAVYGLPLAPLRPKTDYALVGIDREGARRKFAEVACVSFTRGTRITLASGQQRVIEELEVGDRILTRDDGVQQIRWIGHSTVRAVGEFAPIMIRAGTLNNEDDLVVSPDHRLFIYQRQDALGAGRKELLVRARHLVNGDTIVQQDGGFVEYYQLLFDSHQIIYAEGIAAETLLVDTRTRAALPPELDAKLAAALPGHERKNLVDIEVSKALLDRPDAIRLLRGASEL</sequence>
<gene>
    <name evidence="2" type="ORF">GLS40_15965</name>
</gene>
<evidence type="ECO:0000313" key="3">
    <source>
        <dbReference type="Proteomes" id="UP000443843"/>
    </source>
</evidence>
<name>A0A844WFY8_9RHOB</name>
<dbReference type="CDD" id="cd00081">
    <property type="entry name" value="Hint"/>
    <property type="match status" value="1"/>
</dbReference>
<dbReference type="InterPro" id="IPR028992">
    <property type="entry name" value="Hedgehog/Intein_dom"/>
</dbReference>
<proteinExistence type="predicted"/>
<dbReference type="PROSITE" id="PS50817">
    <property type="entry name" value="INTEIN_N_TER"/>
    <property type="match status" value="1"/>
</dbReference>
<dbReference type="RefSeq" id="WP_160383657.1">
    <property type="nucleotide sequence ID" value="NZ_WNXQ01000012.1"/>
</dbReference>
<dbReference type="InterPro" id="IPR006141">
    <property type="entry name" value="Intein_N"/>
</dbReference>
<dbReference type="Pfam" id="PF13403">
    <property type="entry name" value="Hint_2"/>
    <property type="match status" value="1"/>
</dbReference>
<dbReference type="EMBL" id="WNXQ01000012">
    <property type="protein sequence ID" value="MWB79530.1"/>
    <property type="molecule type" value="Genomic_DNA"/>
</dbReference>
<keyword evidence="3" id="KW-1185">Reference proteome</keyword>
<dbReference type="SUPFAM" id="SSF51294">
    <property type="entry name" value="Hedgehog/intein (Hint) domain"/>
    <property type="match status" value="1"/>
</dbReference>
<protein>
    <recommendedName>
        <fullName evidence="1">Hedgehog/Intein (Hint) domain-containing protein</fullName>
    </recommendedName>
</protein>
<dbReference type="Gene3D" id="2.170.16.10">
    <property type="entry name" value="Hedgehog/Intein (Hint) domain"/>
    <property type="match status" value="1"/>
</dbReference>
<evidence type="ECO:0000313" key="2">
    <source>
        <dbReference type="EMBL" id="MWB79530.1"/>
    </source>
</evidence>
<dbReference type="InterPro" id="IPR036844">
    <property type="entry name" value="Hint_dom_sf"/>
</dbReference>